<dbReference type="VEuPathDB" id="FungiDB:SAPIO_CDS6838"/>
<dbReference type="KEGG" id="sapo:SAPIO_CDS6838"/>
<dbReference type="EMBL" id="JOWA01000108">
    <property type="protein sequence ID" value="KEZ41677.1"/>
    <property type="molecule type" value="Genomic_DNA"/>
</dbReference>
<dbReference type="OMA" id="QFYLPGR"/>
<dbReference type="HOGENOM" id="CLU_069414_3_1_1"/>
<accession>A0A084G2W5</accession>
<protein>
    <recommendedName>
        <fullName evidence="3">Aminoglycoside phosphotransferase domain-containing protein</fullName>
    </recommendedName>
</protein>
<organism evidence="1 2">
    <name type="scientific">Pseudallescheria apiosperma</name>
    <name type="common">Scedosporium apiospermum</name>
    <dbReference type="NCBI Taxonomy" id="563466"/>
    <lineage>
        <taxon>Eukaryota</taxon>
        <taxon>Fungi</taxon>
        <taxon>Dikarya</taxon>
        <taxon>Ascomycota</taxon>
        <taxon>Pezizomycotina</taxon>
        <taxon>Sordariomycetes</taxon>
        <taxon>Hypocreomycetidae</taxon>
        <taxon>Microascales</taxon>
        <taxon>Microascaceae</taxon>
        <taxon>Scedosporium</taxon>
    </lineage>
</organism>
<keyword evidence="2" id="KW-1185">Reference proteome</keyword>
<dbReference type="AlphaFoldDB" id="A0A084G2W5"/>
<reference evidence="1 2" key="1">
    <citation type="journal article" date="2014" name="Genome Announc.">
        <title>Draft genome sequence of the pathogenic fungus Scedosporium apiospermum.</title>
        <authorList>
            <person name="Vandeputte P."/>
            <person name="Ghamrawi S."/>
            <person name="Rechenmann M."/>
            <person name="Iltis A."/>
            <person name="Giraud S."/>
            <person name="Fleury M."/>
            <person name="Thornton C."/>
            <person name="Delhaes L."/>
            <person name="Meyer W."/>
            <person name="Papon N."/>
            <person name="Bouchara J.P."/>
        </authorList>
    </citation>
    <scope>NUCLEOTIDE SEQUENCE [LARGE SCALE GENOMIC DNA]</scope>
    <source>
        <strain evidence="1 2">IHEM 14462</strain>
    </source>
</reference>
<name>A0A084G2W5_PSEDA</name>
<evidence type="ECO:0000313" key="1">
    <source>
        <dbReference type="EMBL" id="KEZ41677.1"/>
    </source>
</evidence>
<dbReference type="GeneID" id="27725910"/>
<dbReference type="Proteomes" id="UP000028545">
    <property type="component" value="Unassembled WGS sequence"/>
</dbReference>
<dbReference type="InterPro" id="IPR011009">
    <property type="entry name" value="Kinase-like_dom_sf"/>
</dbReference>
<dbReference type="SUPFAM" id="SSF56112">
    <property type="entry name" value="Protein kinase-like (PK-like)"/>
    <property type="match status" value="1"/>
</dbReference>
<evidence type="ECO:0000313" key="2">
    <source>
        <dbReference type="Proteomes" id="UP000028545"/>
    </source>
</evidence>
<proteinExistence type="predicted"/>
<comment type="caution">
    <text evidence="1">The sequence shown here is derived from an EMBL/GenBank/DDBJ whole genome shotgun (WGS) entry which is preliminary data.</text>
</comment>
<gene>
    <name evidence="1" type="ORF">SAPIO_CDS6838</name>
</gene>
<dbReference type="OrthoDB" id="2942798at2759"/>
<dbReference type="RefSeq" id="XP_016641476.1">
    <property type="nucleotide sequence ID" value="XM_016788839.1"/>
</dbReference>
<sequence>MDSGEQKQPSWRIKFQLGWSMVTADATFADKSGLHPNVLLLTICPSLLKRIASPILPYLPETIQSIAKAIWPGLFLPSQVILKKLKPDWDEEFDHEKTTYEALDTLQGDVLPQLFGEAQFEGTRALILSYVAGVSCDKVTHFEVEDFQQMLEQAFLPLQRLGYVHDDPRLDNYLLVEDRKIVVLDLEHLCEDDMDTVDFTAGTILEMLMLWYKRHKEAVETGNIR</sequence>
<evidence type="ECO:0008006" key="3">
    <source>
        <dbReference type="Google" id="ProtNLM"/>
    </source>
</evidence>